<keyword evidence="2" id="KW-1185">Reference proteome</keyword>
<organism evidence="1 2">
    <name type="scientific">Promethearchaeum syntrophicum</name>
    <dbReference type="NCBI Taxonomy" id="2594042"/>
    <lineage>
        <taxon>Archaea</taxon>
        <taxon>Promethearchaeati</taxon>
        <taxon>Promethearchaeota</taxon>
        <taxon>Promethearchaeia</taxon>
        <taxon>Promethearchaeales</taxon>
        <taxon>Promethearchaeaceae</taxon>
        <taxon>Promethearchaeum</taxon>
    </lineage>
</organism>
<dbReference type="InterPro" id="IPR029058">
    <property type="entry name" value="AB_hydrolase_fold"/>
</dbReference>
<dbReference type="Pfam" id="PF12146">
    <property type="entry name" value="Hydrolase_4"/>
    <property type="match status" value="1"/>
</dbReference>
<dbReference type="PANTHER" id="PTHR42886">
    <property type="entry name" value="RE40534P-RELATED"/>
    <property type="match status" value="1"/>
</dbReference>
<keyword evidence="1" id="KW-0378">Hydrolase</keyword>
<dbReference type="Gene3D" id="3.40.50.1820">
    <property type="entry name" value="alpha/beta hydrolase"/>
    <property type="match status" value="1"/>
</dbReference>
<sequence>MSQKIISIPRSTKGNLNGLHFETGQPYEKTVVVIICHGFGGDQTEWGRFTKTALNFNKAGFDAVTFDFSGSGKNPREPITLSKQVQDLKDVHEWVKSKGYNKINVLGLSFGGLTTLAANLDNIRATIFWAPAFYFTRHVKKFHFIMAFLISKFSNKPRLMPSLNNEPLMIQYDFLKEGRNFDVEGALANYLTPSLLIQGDKDERILYDWNFEAFQYFPQTEDYKFVKILGAGHDFKDDHLDLFIENSINWLKNYN</sequence>
<dbReference type="GO" id="GO:0016787">
    <property type="term" value="F:hydrolase activity"/>
    <property type="evidence" value="ECO:0007669"/>
    <property type="project" value="UniProtKB-KW"/>
</dbReference>
<reference evidence="1 2" key="2">
    <citation type="journal article" date="2024" name="Int. J. Syst. Evol. Microbiol.">
        <title>Promethearchaeum syntrophicum gen. nov., sp. nov., an anaerobic, obligately syntrophic archaeon, the first isolate of the lineage 'Asgard' archaea, and proposal of the new archaeal phylum Promethearchaeota phyl. nov. and kingdom Promethearchaeati regn. nov.</title>
        <authorList>
            <person name="Imachi H."/>
            <person name="Nobu M.K."/>
            <person name="Kato S."/>
            <person name="Takaki Y."/>
            <person name="Miyazaki M."/>
            <person name="Miyata M."/>
            <person name="Ogawara M."/>
            <person name="Saito Y."/>
            <person name="Sakai S."/>
            <person name="Tahara Y.O."/>
            <person name="Takano Y."/>
            <person name="Tasumi E."/>
            <person name="Uematsu K."/>
            <person name="Yoshimura T."/>
            <person name="Itoh T."/>
            <person name="Ohkuma M."/>
            <person name="Takai K."/>
        </authorList>
    </citation>
    <scope>NUCLEOTIDE SEQUENCE [LARGE SCALE GENOMIC DNA]</scope>
    <source>
        <strain evidence="1 2">MK-D1</strain>
    </source>
</reference>
<dbReference type="KEGG" id="psyt:DSAG12_01800"/>
<proteinExistence type="predicted"/>
<name>A0A5B9DA67_9ARCH</name>
<gene>
    <name evidence="1" type="ORF">DSAG12_01800</name>
</gene>
<dbReference type="EC" id="3.4.-.-" evidence="1"/>
<dbReference type="Proteomes" id="UP000321408">
    <property type="component" value="Chromosome"/>
</dbReference>
<protein>
    <submittedName>
        <fullName evidence="1">Alpha/beta hydrolase family protein</fullName>
        <ecNumber evidence="1">3.4.-.-</ecNumber>
    </submittedName>
</protein>
<dbReference type="SUPFAM" id="SSF53474">
    <property type="entry name" value="alpha/beta-Hydrolases"/>
    <property type="match status" value="1"/>
</dbReference>
<dbReference type="InterPro" id="IPR022742">
    <property type="entry name" value="Hydrolase_4"/>
</dbReference>
<dbReference type="EMBL" id="CP042905">
    <property type="protein sequence ID" value="QEE15972.2"/>
    <property type="molecule type" value="Genomic_DNA"/>
</dbReference>
<dbReference type="AlphaFoldDB" id="A0A5B9DA67"/>
<evidence type="ECO:0000313" key="2">
    <source>
        <dbReference type="Proteomes" id="UP000321408"/>
    </source>
</evidence>
<dbReference type="OrthoDB" id="7531at2157"/>
<dbReference type="PANTHER" id="PTHR42886:SF29">
    <property type="entry name" value="PUMMELIG, ISOFORM A"/>
    <property type="match status" value="1"/>
</dbReference>
<reference evidence="1 2" key="1">
    <citation type="journal article" date="2020" name="Nature">
        <title>Isolation of an archaeon at the prokaryote-eukaryote interface.</title>
        <authorList>
            <person name="Imachi H."/>
            <person name="Nobu M.K."/>
            <person name="Nakahara N."/>
            <person name="Morono Y."/>
            <person name="Ogawara M."/>
            <person name="Takaki Y."/>
            <person name="Takano Y."/>
            <person name="Uematsu K."/>
            <person name="Ikuta T."/>
            <person name="Ito M."/>
            <person name="Matsui Y."/>
            <person name="Miyazaki M."/>
            <person name="Murata K."/>
            <person name="Saito Y."/>
            <person name="Sakai S."/>
            <person name="Song C."/>
            <person name="Tasumi E."/>
            <person name="Yamanaka Y."/>
            <person name="Yamaguchi T."/>
            <person name="Kamagata Y."/>
            <person name="Tamaki H."/>
            <person name="Takai K."/>
        </authorList>
    </citation>
    <scope>NUCLEOTIDE SEQUENCE [LARGE SCALE GENOMIC DNA]</scope>
    <source>
        <strain evidence="1 2">MK-D1</strain>
    </source>
</reference>
<accession>A0A5B9DA67</accession>
<evidence type="ECO:0000313" key="1">
    <source>
        <dbReference type="EMBL" id="QEE15972.2"/>
    </source>
</evidence>